<comment type="similarity">
    <text evidence="1">Belongs to the type III secretion exporter family.</text>
</comment>
<name>A0A934WL61_9BURK</name>
<evidence type="ECO:0000256" key="1">
    <source>
        <dbReference type="ARBA" id="ARBA00010690"/>
    </source>
</evidence>
<keyword evidence="2" id="KW-0472">Membrane</keyword>
<keyword evidence="2" id="KW-0812">Transmembrane</keyword>
<proteinExistence type="inferred from homology"/>
<dbReference type="SUPFAM" id="SSF160544">
    <property type="entry name" value="EscU C-terminal domain-like"/>
    <property type="match status" value="1"/>
</dbReference>
<reference evidence="3" key="2">
    <citation type="submission" date="2021-01" db="EMBL/GenBank/DDBJ databases">
        <authorList>
            <person name="Kang M."/>
        </authorList>
    </citation>
    <scope>NUCLEOTIDE SEQUENCE</scope>
    <source>
        <strain evidence="3">KACC 17527</strain>
    </source>
</reference>
<keyword evidence="4" id="KW-1185">Reference proteome</keyword>
<dbReference type="PANTHER" id="PTHR30531">
    <property type="entry name" value="FLAGELLAR BIOSYNTHETIC PROTEIN FLHB"/>
    <property type="match status" value="1"/>
</dbReference>
<evidence type="ECO:0000256" key="2">
    <source>
        <dbReference type="SAM" id="Phobius"/>
    </source>
</evidence>
<dbReference type="AlphaFoldDB" id="A0A934WL61"/>
<accession>A0A934WL61</accession>
<dbReference type="EMBL" id="JAEPWM010000001">
    <property type="protein sequence ID" value="MBK6005285.1"/>
    <property type="molecule type" value="Genomic_DNA"/>
</dbReference>
<sequence>MAEADIDRSEAATPFKLQKAREQAQTPRSLDAVAATVFASGVAWLAWQGEASAAALLRLFHAALVQVAAVDASGHGIGTLAGQLARGAAGILAPLFIGLPLAALVASVAQTGMVFSPSALHVDFQRLNPATGLRRVFSLRTLFDGFRACAKLLVLGLAGGLALAALRTQFAVLTALPPASFLQTALSDLVSLGWKMAAALALVAIVDMLFTRREFSRKMRMSRRELKDEFRQREGDPRIRSRMRELRRDLMQRSRSLRNTRNADVVLTNPTHFAVALQYVHGKMEAPRVVAKGAGQLAAAMRAIAARHGIVVVQNPPLTRRLFREAGLDDLLPESFHAEVARIIVWVLAMRQQRATVNGARR</sequence>
<comment type="caution">
    <text evidence="3">The sequence shown here is derived from an EMBL/GenBank/DDBJ whole genome shotgun (WGS) entry which is preliminary data.</text>
</comment>
<keyword evidence="2" id="KW-1133">Transmembrane helix</keyword>
<feature type="transmembrane region" description="Helical" evidence="2">
    <location>
        <begin position="192"/>
        <end position="211"/>
    </location>
</feature>
<feature type="transmembrane region" description="Helical" evidence="2">
    <location>
        <begin position="152"/>
        <end position="172"/>
    </location>
</feature>
<dbReference type="GO" id="GO:0009306">
    <property type="term" value="P:protein secretion"/>
    <property type="evidence" value="ECO:0007669"/>
    <property type="project" value="InterPro"/>
</dbReference>
<dbReference type="InterPro" id="IPR029025">
    <property type="entry name" value="T3SS_substrate_exporter_C"/>
</dbReference>
<organism evidence="3 4">
    <name type="scientific">Ramlibacter ginsenosidimutans</name>
    <dbReference type="NCBI Taxonomy" id="502333"/>
    <lineage>
        <taxon>Bacteria</taxon>
        <taxon>Pseudomonadati</taxon>
        <taxon>Pseudomonadota</taxon>
        <taxon>Betaproteobacteria</taxon>
        <taxon>Burkholderiales</taxon>
        <taxon>Comamonadaceae</taxon>
        <taxon>Ramlibacter</taxon>
    </lineage>
</organism>
<evidence type="ECO:0000313" key="3">
    <source>
        <dbReference type="EMBL" id="MBK6005285.1"/>
    </source>
</evidence>
<dbReference type="Gene3D" id="3.40.1690.10">
    <property type="entry name" value="secretion proteins EscU"/>
    <property type="match status" value="1"/>
</dbReference>
<dbReference type="InterPro" id="IPR006135">
    <property type="entry name" value="T3SS_substrate_exporter"/>
</dbReference>
<gene>
    <name evidence="3" type="ORF">JJB11_04200</name>
</gene>
<dbReference type="Proteomes" id="UP000630528">
    <property type="component" value="Unassembled WGS sequence"/>
</dbReference>
<dbReference type="PANTHER" id="PTHR30531:SF12">
    <property type="entry name" value="FLAGELLAR BIOSYNTHETIC PROTEIN FLHB"/>
    <property type="match status" value="1"/>
</dbReference>
<dbReference type="Pfam" id="PF01312">
    <property type="entry name" value="Bac_export_2"/>
    <property type="match status" value="1"/>
</dbReference>
<reference evidence="3" key="1">
    <citation type="journal article" date="2012" name="J. Microbiol. Biotechnol.">
        <title>Ramlibacter ginsenosidimutans sp. nov., with ginsenoside-converting activity.</title>
        <authorList>
            <person name="Wang L."/>
            <person name="An D.S."/>
            <person name="Kim S.G."/>
            <person name="Jin F.X."/>
            <person name="Kim S.C."/>
            <person name="Lee S.T."/>
            <person name="Im W.T."/>
        </authorList>
    </citation>
    <scope>NUCLEOTIDE SEQUENCE</scope>
    <source>
        <strain evidence="3">KACC 17527</strain>
    </source>
</reference>
<evidence type="ECO:0000313" key="4">
    <source>
        <dbReference type="Proteomes" id="UP000630528"/>
    </source>
</evidence>
<dbReference type="PRINTS" id="PR00950">
    <property type="entry name" value="TYPE3IMSPROT"/>
</dbReference>
<dbReference type="RefSeq" id="WP_201166632.1">
    <property type="nucleotide sequence ID" value="NZ_JAEPWM010000001.1"/>
</dbReference>
<protein>
    <submittedName>
        <fullName evidence="3">EscU/YscU/HrcU family type III secretion system export apparatus switch protein</fullName>
    </submittedName>
</protein>
<feature type="transmembrane region" description="Helical" evidence="2">
    <location>
        <begin position="88"/>
        <end position="109"/>
    </location>
</feature>
<dbReference type="GO" id="GO:0005886">
    <property type="term" value="C:plasma membrane"/>
    <property type="evidence" value="ECO:0007669"/>
    <property type="project" value="TreeGrafter"/>
</dbReference>